<evidence type="ECO:0000313" key="1">
    <source>
        <dbReference type="EnsemblPlants" id="PGSC0003DMT400096796"/>
    </source>
</evidence>
<reference evidence="1" key="2">
    <citation type="submission" date="2015-06" db="UniProtKB">
        <authorList>
            <consortium name="EnsemblPlants"/>
        </authorList>
    </citation>
    <scope>IDENTIFICATION</scope>
    <source>
        <strain evidence="1">DM1-3 516 R44</strain>
    </source>
</reference>
<dbReference type="Proteomes" id="UP000011115">
    <property type="component" value="Unassembled WGS sequence"/>
</dbReference>
<name>M1DZ96_SOLTU</name>
<accession>M1DZ96</accession>
<organism evidence="1 2">
    <name type="scientific">Solanum tuberosum</name>
    <name type="common">Potato</name>
    <dbReference type="NCBI Taxonomy" id="4113"/>
    <lineage>
        <taxon>Eukaryota</taxon>
        <taxon>Viridiplantae</taxon>
        <taxon>Streptophyta</taxon>
        <taxon>Embryophyta</taxon>
        <taxon>Tracheophyta</taxon>
        <taxon>Spermatophyta</taxon>
        <taxon>Magnoliopsida</taxon>
        <taxon>eudicotyledons</taxon>
        <taxon>Gunneridae</taxon>
        <taxon>Pentapetalae</taxon>
        <taxon>asterids</taxon>
        <taxon>lamiids</taxon>
        <taxon>Solanales</taxon>
        <taxon>Solanaceae</taxon>
        <taxon>Solanoideae</taxon>
        <taxon>Solaneae</taxon>
        <taxon>Solanum</taxon>
    </lineage>
</organism>
<dbReference type="AlphaFoldDB" id="M1DZ96"/>
<reference evidence="2" key="1">
    <citation type="journal article" date="2011" name="Nature">
        <title>Genome sequence and analysis of the tuber crop potato.</title>
        <authorList>
            <consortium name="The Potato Genome Sequencing Consortium"/>
        </authorList>
    </citation>
    <scope>NUCLEOTIDE SEQUENCE [LARGE SCALE GENOMIC DNA]</scope>
    <source>
        <strain evidence="2">cv. DM1-3 516 R44</strain>
    </source>
</reference>
<keyword evidence="2" id="KW-1185">Reference proteome</keyword>
<dbReference type="PaxDb" id="4113-PGSC0003DMT400096796"/>
<evidence type="ECO:0000313" key="2">
    <source>
        <dbReference type="Proteomes" id="UP000011115"/>
    </source>
</evidence>
<sequence length="192" mass="21700">MKALNVRMMVIVEDMMIAMIKSRMGMKATILDENMRKKVIIDLMVKMESTNNLVMATMMMMEHVRDLTPTPRVKMVPIIVMKRITLPTPKMKCVDNVLVESVDTLVDPIDDRIDSSSKICNTPHARTTRLQISSVAGGTHGNHPQNVGVLTVCTTGPWFTTCDPSPETPENNSKCRPTYRRSNYRPWAMSMD</sequence>
<dbReference type="HOGENOM" id="CLU_1417404_0_0_1"/>
<dbReference type="Gramene" id="PGSC0003DMT400096796">
    <property type="protein sequence ID" value="PGSC0003DMT400096796"/>
    <property type="gene ID" value="PGSC0003DMG400046367"/>
</dbReference>
<dbReference type="InParanoid" id="M1DZ96"/>
<proteinExistence type="predicted"/>
<dbReference type="EnsemblPlants" id="PGSC0003DMT400096796">
    <property type="protein sequence ID" value="PGSC0003DMT400096796"/>
    <property type="gene ID" value="PGSC0003DMG400046367"/>
</dbReference>
<protein>
    <submittedName>
        <fullName evidence="1">Hypothetical repeat protein</fullName>
    </submittedName>
</protein>